<dbReference type="SMART" id="SM00320">
    <property type="entry name" value="WD40"/>
    <property type="match status" value="5"/>
</dbReference>
<dbReference type="Gene3D" id="2.130.10.10">
    <property type="entry name" value="YVTN repeat-like/Quinoprotein amine dehydrogenase"/>
    <property type="match status" value="2"/>
</dbReference>
<reference evidence="1 2" key="1">
    <citation type="submission" date="2016-10" db="EMBL/GenBank/DDBJ databases">
        <authorList>
            <person name="de Groot N.N."/>
        </authorList>
    </citation>
    <scope>NUCLEOTIDE SEQUENCE [LARGE SCALE GENOMIC DNA]</scope>
    <source>
        <strain evidence="2">L7-484,KACC 16230,DSM 25025</strain>
    </source>
</reference>
<sequence length="325" mass="34170">MPQIAPYSFGGPVEAAVFLGDEPVFALSDGTIRFPAGGERSLRAHAGGLLVARLDASGRRLLSGGEDGRVVATTADGTLSEVGSAGRRWVSAVAGGPNGAVAWASGRTAYVREAKGETKELPHARTVEDVAFAPKGLRLATARYDGASLFFPATDAKPQELEWKGAHTGVVFSPDNRFLVTIMQENALHGWRLEDGKHMRMTGYPAKIRSWSWSVKAKYLATSGAPAAILWPFSGRDGPMGKSPLELGTRGDTMVTAVSCHPSDEILAIGYADGMVLAVRIADGREALLRRGGTGAIRTMGWDGAGRFLAFGTEGGEAGVVDIST</sequence>
<gene>
    <name evidence="1" type="ORF">SAMN05192530_10623</name>
</gene>
<dbReference type="PANTHER" id="PTHR19879:SF1">
    <property type="entry name" value="CANNONBALL-RELATED"/>
    <property type="match status" value="1"/>
</dbReference>
<dbReference type="Proteomes" id="UP000198793">
    <property type="component" value="Unassembled WGS sequence"/>
</dbReference>
<evidence type="ECO:0000313" key="2">
    <source>
        <dbReference type="Proteomes" id="UP000198793"/>
    </source>
</evidence>
<dbReference type="RefSeq" id="WP_090674799.1">
    <property type="nucleotide sequence ID" value="NZ_FNIT01000006.1"/>
</dbReference>
<organism evidence="1 2">
    <name type="scientific">Aureimonas jatrophae</name>
    <dbReference type="NCBI Taxonomy" id="1166073"/>
    <lineage>
        <taxon>Bacteria</taxon>
        <taxon>Pseudomonadati</taxon>
        <taxon>Pseudomonadota</taxon>
        <taxon>Alphaproteobacteria</taxon>
        <taxon>Hyphomicrobiales</taxon>
        <taxon>Aurantimonadaceae</taxon>
        <taxon>Aureimonas</taxon>
    </lineage>
</organism>
<dbReference type="GO" id="GO:0006367">
    <property type="term" value="P:transcription initiation at RNA polymerase II promoter"/>
    <property type="evidence" value="ECO:0007669"/>
    <property type="project" value="TreeGrafter"/>
</dbReference>
<dbReference type="STRING" id="1166073.SAMN05192530_10623"/>
<dbReference type="InterPro" id="IPR011047">
    <property type="entry name" value="Quinoprotein_ADH-like_sf"/>
</dbReference>
<dbReference type="OrthoDB" id="9814620at2"/>
<dbReference type="InterPro" id="IPR001680">
    <property type="entry name" value="WD40_rpt"/>
</dbReference>
<proteinExistence type="predicted"/>
<dbReference type="InterPro" id="IPR015943">
    <property type="entry name" value="WD40/YVTN_repeat-like_dom_sf"/>
</dbReference>
<protein>
    <recommendedName>
        <fullName evidence="3">WD-40 repeat-containing protein</fullName>
    </recommendedName>
</protein>
<evidence type="ECO:0000313" key="1">
    <source>
        <dbReference type="EMBL" id="SDO39285.1"/>
    </source>
</evidence>
<dbReference type="PANTHER" id="PTHR19879">
    <property type="entry name" value="TRANSCRIPTION INITIATION FACTOR TFIID"/>
    <property type="match status" value="1"/>
</dbReference>
<dbReference type="SUPFAM" id="SSF50998">
    <property type="entry name" value="Quinoprotein alcohol dehydrogenase-like"/>
    <property type="match status" value="1"/>
</dbReference>
<keyword evidence="2" id="KW-1185">Reference proteome</keyword>
<accession>A0A1H0J6C7</accession>
<dbReference type="AlphaFoldDB" id="A0A1H0J6C7"/>
<dbReference type="EMBL" id="FNIT01000006">
    <property type="protein sequence ID" value="SDO39285.1"/>
    <property type="molecule type" value="Genomic_DNA"/>
</dbReference>
<name>A0A1H0J6C7_9HYPH</name>
<evidence type="ECO:0008006" key="3">
    <source>
        <dbReference type="Google" id="ProtNLM"/>
    </source>
</evidence>